<feature type="compositionally biased region" description="Pro residues" evidence="1">
    <location>
        <begin position="124"/>
        <end position="136"/>
    </location>
</feature>
<dbReference type="EMBL" id="LAZR01069365">
    <property type="protein sequence ID" value="KKK47847.1"/>
    <property type="molecule type" value="Genomic_DNA"/>
</dbReference>
<reference evidence="2" key="1">
    <citation type="journal article" date="2015" name="Nature">
        <title>Complex archaea that bridge the gap between prokaryotes and eukaryotes.</title>
        <authorList>
            <person name="Spang A."/>
            <person name="Saw J.H."/>
            <person name="Jorgensen S.L."/>
            <person name="Zaremba-Niedzwiedzka K."/>
            <person name="Martijn J."/>
            <person name="Lind A.E."/>
            <person name="van Eijk R."/>
            <person name="Schleper C."/>
            <person name="Guy L."/>
            <person name="Ettema T.J."/>
        </authorList>
    </citation>
    <scope>NUCLEOTIDE SEQUENCE</scope>
</reference>
<feature type="region of interest" description="Disordered" evidence="1">
    <location>
        <begin position="124"/>
        <end position="143"/>
    </location>
</feature>
<organism evidence="2">
    <name type="scientific">marine sediment metagenome</name>
    <dbReference type="NCBI Taxonomy" id="412755"/>
    <lineage>
        <taxon>unclassified sequences</taxon>
        <taxon>metagenomes</taxon>
        <taxon>ecological metagenomes</taxon>
    </lineage>
</organism>
<feature type="non-terminal residue" evidence="2">
    <location>
        <position position="177"/>
    </location>
</feature>
<name>A0A0F8VU68_9ZZZZ</name>
<comment type="caution">
    <text evidence="2">The sequence shown here is derived from an EMBL/GenBank/DDBJ whole genome shotgun (WGS) entry which is preliminary data.</text>
</comment>
<feature type="compositionally biased region" description="Basic residues" evidence="1">
    <location>
        <begin position="73"/>
        <end position="84"/>
    </location>
</feature>
<dbReference type="AlphaFoldDB" id="A0A0F8VU68"/>
<sequence length="177" mass="20313">MSIAFPGSLVKTFPKYMTVAYLGNLRRGMSFEEEIALDLQSPNPPSTELITALQMMMDTEFMIAMLKNQKTALRSRRRSRGRRSRPLDDVASISNNPSHPYHGKVKFAFNYANSIRIKYGFPADPWPLPPSQPPPVERSRPERNRRLVWGPALEEIKDSIKWLKDEGQTVEIHMVPM</sequence>
<accession>A0A0F8VU68</accession>
<protein>
    <submittedName>
        <fullName evidence="2">Uncharacterized protein</fullName>
    </submittedName>
</protein>
<evidence type="ECO:0000313" key="2">
    <source>
        <dbReference type="EMBL" id="KKK47847.1"/>
    </source>
</evidence>
<proteinExistence type="predicted"/>
<evidence type="ECO:0000256" key="1">
    <source>
        <dbReference type="SAM" id="MobiDB-lite"/>
    </source>
</evidence>
<gene>
    <name evidence="2" type="ORF">LCGC14_3151070</name>
</gene>
<feature type="region of interest" description="Disordered" evidence="1">
    <location>
        <begin position="72"/>
        <end position="95"/>
    </location>
</feature>